<keyword evidence="1 2" id="KW-0597">Phosphoprotein</keyword>
<dbReference type="InterPro" id="IPR050595">
    <property type="entry name" value="Bact_response_regulator"/>
</dbReference>
<dbReference type="PROSITE" id="PS50110">
    <property type="entry name" value="RESPONSE_REGULATORY"/>
    <property type="match status" value="1"/>
</dbReference>
<dbReference type="PANTHER" id="PTHR44591:SF3">
    <property type="entry name" value="RESPONSE REGULATORY DOMAIN-CONTAINING PROTEIN"/>
    <property type="match status" value="1"/>
</dbReference>
<evidence type="ECO:0000256" key="1">
    <source>
        <dbReference type="ARBA" id="ARBA00022553"/>
    </source>
</evidence>
<dbReference type="AlphaFoldDB" id="A0A2K8K856"/>
<organism evidence="4 5">
    <name type="scientific">Roseinatronobacter bogoriensis subsp. barguzinensis</name>
    <dbReference type="NCBI Taxonomy" id="441209"/>
    <lineage>
        <taxon>Bacteria</taxon>
        <taxon>Pseudomonadati</taxon>
        <taxon>Pseudomonadota</taxon>
        <taxon>Alphaproteobacteria</taxon>
        <taxon>Rhodobacterales</taxon>
        <taxon>Paracoccaceae</taxon>
        <taxon>Roseinatronobacter</taxon>
    </lineage>
</organism>
<dbReference type="Pfam" id="PF00072">
    <property type="entry name" value="Response_reg"/>
    <property type="match status" value="1"/>
</dbReference>
<protein>
    <submittedName>
        <fullName evidence="4">Response regulator</fullName>
    </submittedName>
</protein>
<name>A0A2K8K856_9RHOB</name>
<dbReference type="Proteomes" id="UP000228948">
    <property type="component" value="Chromosome"/>
</dbReference>
<reference evidence="4 5" key="1">
    <citation type="submission" date="2017-11" db="EMBL/GenBank/DDBJ databases">
        <title>Revised Sequence and Annotation of the Rhodobaca barguzinensis strain alga05 Genome.</title>
        <authorList>
            <person name="Kopejtka K."/>
            <person name="Tomasch J.M."/>
            <person name="Bunk B."/>
            <person name="Koblizek M."/>
        </authorList>
    </citation>
    <scope>NUCLEOTIDE SEQUENCE [LARGE SCALE GENOMIC DNA]</scope>
    <source>
        <strain evidence="5">alga05</strain>
    </source>
</reference>
<keyword evidence="5" id="KW-1185">Reference proteome</keyword>
<dbReference type="InterPro" id="IPR011006">
    <property type="entry name" value="CheY-like_superfamily"/>
</dbReference>
<evidence type="ECO:0000259" key="3">
    <source>
        <dbReference type="PROSITE" id="PS50110"/>
    </source>
</evidence>
<dbReference type="SUPFAM" id="SSF52172">
    <property type="entry name" value="CheY-like"/>
    <property type="match status" value="1"/>
</dbReference>
<evidence type="ECO:0000313" key="4">
    <source>
        <dbReference type="EMBL" id="ATX65642.1"/>
    </source>
</evidence>
<accession>A0A2K8K856</accession>
<feature type="modified residue" description="4-aspartylphosphate" evidence="2">
    <location>
        <position position="58"/>
    </location>
</feature>
<dbReference type="Gene3D" id="3.40.50.2300">
    <property type="match status" value="1"/>
</dbReference>
<evidence type="ECO:0000313" key="5">
    <source>
        <dbReference type="Proteomes" id="UP000228948"/>
    </source>
</evidence>
<dbReference type="RefSeq" id="WP_071480199.1">
    <property type="nucleotide sequence ID" value="NZ_CP024899.1"/>
</dbReference>
<dbReference type="STRING" id="441209.GCA_001870665_01225"/>
<dbReference type="PANTHER" id="PTHR44591">
    <property type="entry name" value="STRESS RESPONSE REGULATOR PROTEIN 1"/>
    <property type="match status" value="1"/>
</dbReference>
<dbReference type="GO" id="GO:0000160">
    <property type="term" value="P:phosphorelay signal transduction system"/>
    <property type="evidence" value="ECO:0007669"/>
    <property type="project" value="InterPro"/>
</dbReference>
<dbReference type="OrthoDB" id="9800897at2"/>
<sequence>MPLKSQLHVMVVDDMSVSRGLIEQALDWAGINKVQYESNGERALARLVAAPVHLVISDYNMPGMDGISLLENLRMNKSTQRIGFILVTGTASRELVERGKTAGMNNFIAKPFTKEAMLRCIELVTGKLT</sequence>
<dbReference type="InterPro" id="IPR001789">
    <property type="entry name" value="Sig_transdc_resp-reg_receiver"/>
</dbReference>
<dbReference type="EMBL" id="CP024899">
    <property type="protein sequence ID" value="ATX65642.1"/>
    <property type="molecule type" value="Genomic_DNA"/>
</dbReference>
<gene>
    <name evidence="4" type="ORF">BG454_07235</name>
</gene>
<evidence type="ECO:0000256" key="2">
    <source>
        <dbReference type="PROSITE-ProRule" id="PRU00169"/>
    </source>
</evidence>
<feature type="domain" description="Response regulatory" evidence="3">
    <location>
        <begin position="8"/>
        <end position="125"/>
    </location>
</feature>
<proteinExistence type="predicted"/>
<dbReference type="SMART" id="SM00448">
    <property type="entry name" value="REC"/>
    <property type="match status" value="1"/>
</dbReference>
<dbReference type="KEGG" id="rbg:BG454_07235"/>